<dbReference type="PANTHER" id="PTHR43022">
    <property type="entry name" value="PROTEIN SMF"/>
    <property type="match status" value="1"/>
</dbReference>
<feature type="domain" description="DprA winged helix" evidence="3">
    <location>
        <begin position="372"/>
        <end position="411"/>
    </location>
</feature>
<dbReference type="Gene3D" id="3.40.50.450">
    <property type="match status" value="1"/>
</dbReference>
<dbReference type="PANTHER" id="PTHR43022:SF1">
    <property type="entry name" value="PROTEIN SMF"/>
    <property type="match status" value="1"/>
</dbReference>
<dbReference type="InterPro" id="IPR041614">
    <property type="entry name" value="DprA_WH"/>
</dbReference>
<feature type="domain" description="Smf/DprA SLOG" evidence="2">
    <location>
        <begin position="88"/>
        <end position="301"/>
    </location>
</feature>
<protein>
    <submittedName>
        <fullName evidence="4">DNA processing protein DprA</fullName>
    </submittedName>
</protein>
<evidence type="ECO:0000259" key="2">
    <source>
        <dbReference type="Pfam" id="PF02481"/>
    </source>
</evidence>
<organism evidence="4 5">
    <name type="scientific">Psychrobacter alimentarius</name>
    <dbReference type="NCBI Taxonomy" id="261164"/>
    <lineage>
        <taxon>Bacteria</taxon>
        <taxon>Pseudomonadati</taxon>
        <taxon>Pseudomonadota</taxon>
        <taxon>Gammaproteobacteria</taxon>
        <taxon>Moraxellales</taxon>
        <taxon>Moraxellaceae</taxon>
        <taxon>Psychrobacter</taxon>
    </lineage>
</organism>
<evidence type="ECO:0000313" key="4">
    <source>
        <dbReference type="EMBL" id="AMT98290.1"/>
    </source>
</evidence>
<proteinExistence type="inferred from homology"/>
<accession>A0ABN4NA56</accession>
<dbReference type="NCBIfam" id="TIGR00732">
    <property type="entry name" value="dprA"/>
    <property type="match status" value="1"/>
</dbReference>
<dbReference type="Pfam" id="PF17782">
    <property type="entry name" value="WHD_DprA"/>
    <property type="match status" value="1"/>
</dbReference>
<dbReference type="InterPro" id="IPR057666">
    <property type="entry name" value="DrpA_SLOG"/>
</dbReference>
<evidence type="ECO:0000256" key="1">
    <source>
        <dbReference type="ARBA" id="ARBA00006525"/>
    </source>
</evidence>
<gene>
    <name evidence="4" type="ORF">A3K91_2723</name>
</gene>
<dbReference type="Pfam" id="PF02481">
    <property type="entry name" value="DNA_processg_A"/>
    <property type="match status" value="1"/>
</dbReference>
<evidence type="ECO:0000313" key="5">
    <source>
        <dbReference type="Proteomes" id="UP000076104"/>
    </source>
</evidence>
<evidence type="ECO:0000259" key="3">
    <source>
        <dbReference type="Pfam" id="PF17782"/>
    </source>
</evidence>
<dbReference type="Proteomes" id="UP000076104">
    <property type="component" value="Chromosome"/>
</dbReference>
<name>A0ABN4NA56_9GAMM</name>
<dbReference type="SUPFAM" id="SSF102405">
    <property type="entry name" value="MCP/YpsA-like"/>
    <property type="match status" value="1"/>
</dbReference>
<keyword evidence="5" id="KW-1185">Reference proteome</keyword>
<dbReference type="InterPro" id="IPR003488">
    <property type="entry name" value="DprA"/>
</dbReference>
<dbReference type="EMBL" id="CP014945">
    <property type="protein sequence ID" value="AMT98290.1"/>
    <property type="molecule type" value="Genomic_DNA"/>
</dbReference>
<reference evidence="4 5" key="1">
    <citation type="submission" date="2016-03" db="EMBL/GenBank/DDBJ databases">
        <title>Genome sequencing of Psychrobacter alimentarius PAMC 27889.</title>
        <authorList>
            <person name="Lee J."/>
            <person name="Kim O.-S."/>
        </authorList>
    </citation>
    <scope>NUCLEOTIDE SEQUENCE [LARGE SCALE GENOMIC DNA]</scope>
    <source>
        <strain evidence="4 5">PAMC 27889</strain>
    </source>
</reference>
<dbReference type="GeneID" id="33058663"/>
<sequence>MTAVSSLLTDDQRAVLALWFEVNASLSAYHKLITSFGHARLAWQAKVEAWRQLGLHHTHLKRHEQPEQTRTSIDNIQQALTEGRYGLLFADQPDYPAQLLQIYDPPPLLFCRGNRMRLQQAQVAIVGSRKPTAHAQKTTFDMAQYLAQAGYVVTSGLALGVDKRAHSGALAQADSDYQGRTVGVMGTGIDVNYPNHHDQLFTQIIEKGGCIISELLPHTQPHKHTFPRRNRLVAGLSLATIVTEAAVQSGSLITARLTSEQGKQVFAVPSHIDNNNAEGCHHLIREGATLIYHPQQVIEDVNSQLAYGAYSKTSTTDSNEPAASINDTLAESQANHLSQGSSYSIGKDTSQLPSANMKPQRTTIAIPEHLSVVYEQLDWHGQDLDALIAATELTAPSLIGQLMELELLSAINVQGGRYSRS</sequence>
<dbReference type="RefSeq" id="WP_062845761.1">
    <property type="nucleotide sequence ID" value="NZ_CP014945.1"/>
</dbReference>
<comment type="similarity">
    <text evidence="1">Belongs to the DprA/Smf family.</text>
</comment>